<dbReference type="OrthoDB" id="9810309at2"/>
<dbReference type="Pfam" id="PF02572">
    <property type="entry name" value="CobA_CobO_BtuR"/>
    <property type="match status" value="1"/>
</dbReference>
<name>A0A1L5F504_CLOKL</name>
<reference evidence="1 2" key="1">
    <citation type="submission" date="2016-12" db="EMBL/GenBank/DDBJ databases">
        <title>Complete genome sequence of Clostridium kluyveri JZZ isolated from the pit mud of a Chinese flavor liquor-making factory.</title>
        <authorList>
            <person name="Wang Y."/>
        </authorList>
    </citation>
    <scope>NUCLEOTIDE SEQUENCE [LARGE SCALE GENOMIC DNA]</scope>
    <source>
        <strain evidence="1 2">JZZ</strain>
    </source>
</reference>
<dbReference type="InterPro" id="IPR003724">
    <property type="entry name" value="CblAdoTrfase_CobA"/>
</dbReference>
<dbReference type="Proteomes" id="UP000184604">
    <property type="component" value="Chromosome"/>
</dbReference>
<keyword evidence="1" id="KW-0808">Transferase</keyword>
<dbReference type="PANTHER" id="PTHR46638:SF1">
    <property type="entry name" value="CORRINOID ADENOSYLTRANSFERASE"/>
    <property type="match status" value="1"/>
</dbReference>
<dbReference type="GO" id="GO:0008817">
    <property type="term" value="F:corrinoid adenosyltransferase activity"/>
    <property type="evidence" value="ECO:0007669"/>
    <property type="project" value="InterPro"/>
</dbReference>
<dbReference type="RefSeq" id="WP_073537787.1">
    <property type="nucleotide sequence ID" value="NZ_CP018335.1"/>
</dbReference>
<dbReference type="EMBL" id="CP018335">
    <property type="protein sequence ID" value="APM38098.1"/>
    <property type="molecule type" value="Genomic_DNA"/>
</dbReference>
<organism evidence="1 2">
    <name type="scientific">Clostridium kluyveri</name>
    <dbReference type="NCBI Taxonomy" id="1534"/>
    <lineage>
        <taxon>Bacteria</taxon>
        <taxon>Bacillati</taxon>
        <taxon>Bacillota</taxon>
        <taxon>Clostridia</taxon>
        <taxon>Eubacteriales</taxon>
        <taxon>Clostridiaceae</taxon>
        <taxon>Clostridium</taxon>
    </lineage>
</organism>
<evidence type="ECO:0000313" key="2">
    <source>
        <dbReference type="Proteomes" id="UP000184604"/>
    </source>
</evidence>
<dbReference type="SUPFAM" id="SSF52540">
    <property type="entry name" value="P-loop containing nucleoside triphosphate hydrolases"/>
    <property type="match status" value="1"/>
</dbReference>
<accession>A0A1L5F504</accession>
<protein>
    <submittedName>
        <fullName evidence="1">Cob(I)yrinic acid a,c-diamide adenosyltransferase</fullName>
    </submittedName>
</protein>
<dbReference type="GO" id="GO:0005524">
    <property type="term" value="F:ATP binding"/>
    <property type="evidence" value="ECO:0007669"/>
    <property type="project" value="InterPro"/>
</dbReference>
<dbReference type="GO" id="GO:0009236">
    <property type="term" value="P:cobalamin biosynthetic process"/>
    <property type="evidence" value="ECO:0007669"/>
    <property type="project" value="InterPro"/>
</dbReference>
<proteinExistence type="predicted"/>
<dbReference type="PIRSF" id="PIRSF015617">
    <property type="entry name" value="Adensltrnsf_CobA"/>
    <property type="match status" value="1"/>
</dbReference>
<evidence type="ECO:0000313" key="1">
    <source>
        <dbReference type="EMBL" id="APM38098.1"/>
    </source>
</evidence>
<dbReference type="Gene3D" id="3.40.50.300">
    <property type="entry name" value="P-loop containing nucleotide triphosphate hydrolases"/>
    <property type="match status" value="1"/>
</dbReference>
<dbReference type="PANTHER" id="PTHR46638">
    <property type="entry name" value="CORRINOID ADENOSYLTRANSFERASE"/>
    <property type="match status" value="1"/>
</dbReference>
<dbReference type="InterPro" id="IPR027417">
    <property type="entry name" value="P-loop_NTPase"/>
</dbReference>
<sequence length="179" mass="20481">MGKLKKGFVQVYTGNGKGKTTAALGLALRAVGNNLKVYMVEFLKTSKSGEIESAKKLESNFKIYRFEKKKGFFWTLNDEEKEELKKEVEKAYEFCLKTLENNDCDILIMDEVMGTLSNKLLSVEKIIKLIDKKPDNMELVLTGRNVPEEILERADLVTEMKDIKHYMDKGVPAREGIEY</sequence>
<dbReference type="AlphaFoldDB" id="A0A1L5F504"/>
<gene>
    <name evidence="1" type="ORF">BS101_04775</name>
</gene>